<keyword evidence="3" id="KW-1185">Reference proteome</keyword>
<gene>
    <name evidence="2" type="ORF">EUX98_g9094</name>
</gene>
<organism evidence="2 3">
    <name type="scientific">Antrodiella citrinella</name>
    <dbReference type="NCBI Taxonomy" id="2447956"/>
    <lineage>
        <taxon>Eukaryota</taxon>
        <taxon>Fungi</taxon>
        <taxon>Dikarya</taxon>
        <taxon>Basidiomycota</taxon>
        <taxon>Agaricomycotina</taxon>
        <taxon>Agaricomycetes</taxon>
        <taxon>Polyporales</taxon>
        <taxon>Steccherinaceae</taxon>
        <taxon>Antrodiella</taxon>
    </lineage>
</organism>
<dbReference type="EMBL" id="SGPM01000641">
    <property type="protein sequence ID" value="THH17601.1"/>
    <property type="molecule type" value="Genomic_DNA"/>
</dbReference>
<evidence type="ECO:0000256" key="1">
    <source>
        <dbReference type="SAM" id="MobiDB-lite"/>
    </source>
</evidence>
<proteinExistence type="predicted"/>
<evidence type="ECO:0000313" key="2">
    <source>
        <dbReference type="EMBL" id="THH17601.1"/>
    </source>
</evidence>
<sequence length="170" mass="18186">MAHSATYPLPTPAAYHDQYHHQLNRWPAFPNPYSQLSGTVSPSPADHDLLVSAMKSTAPTHSNSYAHWEDHEWNSNPFPPTAFSDDGRPASVSPPPSITSTASSLDAASFFHPSAHVLSAAAAAASSSLVGGFSFDYPSPASSSPVRGTGAHAYDRDVPTYLDRDRRRAP</sequence>
<feature type="compositionally biased region" description="Basic and acidic residues" evidence="1">
    <location>
        <begin position="153"/>
        <end position="170"/>
    </location>
</feature>
<accession>A0A4S4M0E4</accession>
<feature type="non-terminal residue" evidence="2">
    <location>
        <position position="170"/>
    </location>
</feature>
<protein>
    <submittedName>
        <fullName evidence="2">Uncharacterized protein</fullName>
    </submittedName>
</protein>
<name>A0A4S4M0E4_9APHY</name>
<dbReference type="Proteomes" id="UP000308730">
    <property type="component" value="Unassembled WGS sequence"/>
</dbReference>
<dbReference type="AlphaFoldDB" id="A0A4S4M0E4"/>
<reference evidence="2 3" key="1">
    <citation type="submission" date="2019-02" db="EMBL/GenBank/DDBJ databases">
        <title>Genome sequencing of the rare red list fungi Antrodiella citrinella (Flaviporus citrinellus).</title>
        <authorList>
            <person name="Buettner E."/>
            <person name="Kellner H."/>
        </authorList>
    </citation>
    <scope>NUCLEOTIDE SEQUENCE [LARGE SCALE GENOMIC DNA]</scope>
    <source>
        <strain evidence="2 3">DSM 108506</strain>
    </source>
</reference>
<feature type="region of interest" description="Disordered" evidence="1">
    <location>
        <begin position="76"/>
        <end position="101"/>
    </location>
</feature>
<feature type="region of interest" description="Disordered" evidence="1">
    <location>
        <begin position="140"/>
        <end position="170"/>
    </location>
</feature>
<comment type="caution">
    <text evidence="2">The sequence shown here is derived from an EMBL/GenBank/DDBJ whole genome shotgun (WGS) entry which is preliminary data.</text>
</comment>
<evidence type="ECO:0000313" key="3">
    <source>
        <dbReference type="Proteomes" id="UP000308730"/>
    </source>
</evidence>